<gene>
    <name evidence="7" type="ORF">GGQ87_000796</name>
</gene>
<dbReference type="Proteomes" id="UP000587415">
    <property type="component" value="Unassembled WGS sequence"/>
</dbReference>
<dbReference type="AlphaFoldDB" id="A0A7X6BM11"/>
<dbReference type="SMART" id="SM00421">
    <property type="entry name" value="HTH_LUXR"/>
    <property type="match status" value="1"/>
</dbReference>
<dbReference type="InterPro" id="IPR016032">
    <property type="entry name" value="Sig_transdc_resp-reg_C-effctor"/>
</dbReference>
<dbReference type="GO" id="GO:0006355">
    <property type="term" value="P:regulation of DNA-templated transcription"/>
    <property type="evidence" value="ECO:0007669"/>
    <property type="project" value="InterPro"/>
</dbReference>
<dbReference type="PANTHER" id="PTHR44688:SF16">
    <property type="entry name" value="DNA-BINDING TRANSCRIPTIONAL ACTIVATOR DEVR_DOSR"/>
    <property type="match status" value="1"/>
</dbReference>
<keyword evidence="8" id="KW-1185">Reference proteome</keyword>
<evidence type="ECO:0000313" key="8">
    <source>
        <dbReference type="Proteomes" id="UP000587415"/>
    </source>
</evidence>
<accession>A0A7X6BM11</accession>
<dbReference type="Gene3D" id="1.10.10.10">
    <property type="entry name" value="Winged helix-like DNA-binding domain superfamily/Winged helix DNA-binding domain"/>
    <property type="match status" value="1"/>
</dbReference>
<keyword evidence="3" id="KW-0804">Transcription</keyword>
<keyword evidence="5" id="KW-0472">Membrane</keyword>
<dbReference type="EMBL" id="JAATJM010000001">
    <property type="protein sequence ID" value="NJC40538.1"/>
    <property type="molecule type" value="Genomic_DNA"/>
</dbReference>
<dbReference type="InterPro" id="IPR036388">
    <property type="entry name" value="WH-like_DNA-bd_sf"/>
</dbReference>
<dbReference type="CDD" id="cd06170">
    <property type="entry name" value="LuxR_C_like"/>
    <property type="match status" value="1"/>
</dbReference>
<keyword evidence="2 7" id="KW-0238">DNA-binding</keyword>
<evidence type="ECO:0000256" key="3">
    <source>
        <dbReference type="ARBA" id="ARBA00023163"/>
    </source>
</evidence>
<feature type="transmembrane region" description="Helical" evidence="5">
    <location>
        <begin position="172"/>
        <end position="194"/>
    </location>
</feature>
<reference evidence="7 8" key="1">
    <citation type="submission" date="2020-03" db="EMBL/GenBank/DDBJ databases">
        <title>Genomic Encyclopedia of Type Strains, Phase IV (KMG-IV): sequencing the most valuable type-strain genomes for metagenomic binning, comparative biology and taxonomic classification.</title>
        <authorList>
            <person name="Goeker M."/>
        </authorList>
    </citation>
    <scope>NUCLEOTIDE SEQUENCE [LARGE SCALE GENOMIC DNA]</scope>
    <source>
        <strain evidence="7 8">DSM 4736</strain>
    </source>
</reference>
<dbReference type="GO" id="GO:0003677">
    <property type="term" value="F:DNA binding"/>
    <property type="evidence" value="ECO:0007669"/>
    <property type="project" value="UniProtKB-KW"/>
</dbReference>
<dbReference type="RefSeq" id="WP_168045410.1">
    <property type="nucleotide sequence ID" value="NZ_JAATJM010000001.1"/>
</dbReference>
<protein>
    <submittedName>
        <fullName evidence="7">DNA-binding CsgD family transcriptional regulator</fullName>
    </submittedName>
</protein>
<dbReference type="InterPro" id="IPR000792">
    <property type="entry name" value="Tscrpt_reg_LuxR_C"/>
</dbReference>
<keyword evidence="1" id="KW-0805">Transcription regulation</keyword>
<sequence>MSQRLSARQEECLRLTAFLTDKEIAARLGLSEATVKKHVHEACRRLGVNRRKAALALLERNVPGPKDPIGAAGPSGADVSDDTETVHGIDEYAASPLDVGGSRSRAGRVQPAGRERSGAQPSDAGTGGRRAGGEPEGAAAAGAERGLGDGAGGSAEQYAERRFGYRPPPRGGIYRVLILLLAVVLVAVMIKAVADLMVAYTGQASEIDLAINPDL</sequence>
<name>A0A7X6BM11_9CAUL</name>
<dbReference type="PANTHER" id="PTHR44688">
    <property type="entry name" value="DNA-BINDING TRANSCRIPTIONAL ACTIVATOR DEVR_DOSR"/>
    <property type="match status" value="1"/>
</dbReference>
<feature type="domain" description="HTH luxR-type" evidence="6">
    <location>
        <begin position="1"/>
        <end position="62"/>
    </location>
</feature>
<dbReference type="PROSITE" id="PS50043">
    <property type="entry name" value="HTH_LUXR_2"/>
    <property type="match status" value="1"/>
</dbReference>
<dbReference type="SUPFAM" id="SSF46894">
    <property type="entry name" value="C-terminal effector domain of the bipartite response regulators"/>
    <property type="match status" value="1"/>
</dbReference>
<keyword evidence="5" id="KW-1133">Transmembrane helix</keyword>
<evidence type="ECO:0000256" key="2">
    <source>
        <dbReference type="ARBA" id="ARBA00023125"/>
    </source>
</evidence>
<feature type="region of interest" description="Disordered" evidence="4">
    <location>
        <begin position="61"/>
        <end position="154"/>
    </location>
</feature>
<evidence type="ECO:0000256" key="1">
    <source>
        <dbReference type="ARBA" id="ARBA00023015"/>
    </source>
</evidence>
<comment type="caution">
    <text evidence="7">The sequence shown here is derived from an EMBL/GenBank/DDBJ whole genome shotgun (WGS) entry which is preliminary data.</text>
</comment>
<proteinExistence type="predicted"/>
<evidence type="ECO:0000259" key="6">
    <source>
        <dbReference type="PROSITE" id="PS50043"/>
    </source>
</evidence>
<evidence type="ECO:0000256" key="4">
    <source>
        <dbReference type="SAM" id="MobiDB-lite"/>
    </source>
</evidence>
<keyword evidence="5" id="KW-0812">Transmembrane</keyword>
<evidence type="ECO:0000313" key="7">
    <source>
        <dbReference type="EMBL" id="NJC40538.1"/>
    </source>
</evidence>
<organism evidence="7 8">
    <name type="scientific">Brevundimonas alba</name>
    <dbReference type="NCBI Taxonomy" id="74314"/>
    <lineage>
        <taxon>Bacteria</taxon>
        <taxon>Pseudomonadati</taxon>
        <taxon>Pseudomonadota</taxon>
        <taxon>Alphaproteobacteria</taxon>
        <taxon>Caulobacterales</taxon>
        <taxon>Caulobacteraceae</taxon>
        <taxon>Brevundimonas</taxon>
    </lineage>
</organism>
<evidence type="ECO:0000256" key="5">
    <source>
        <dbReference type="SAM" id="Phobius"/>
    </source>
</evidence>
<dbReference type="Pfam" id="PF00196">
    <property type="entry name" value="GerE"/>
    <property type="match status" value="1"/>
</dbReference>